<dbReference type="AlphaFoldDB" id="A0A517PE31"/>
<dbReference type="Proteomes" id="UP000318741">
    <property type="component" value="Chromosome"/>
</dbReference>
<evidence type="ECO:0000313" key="2">
    <source>
        <dbReference type="Proteomes" id="UP000318741"/>
    </source>
</evidence>
<organism evidence="1 2">
    <name type="scientific">Alienimonas californiensis</name>
    <dbReference type="NCBI Taxonomy" id="2527989"/>
    <lineage>
        <taxon>Bacteria</taxon>
        <taxon>Pseudomonadati</taxon>
        <taxon>Planctomycetota</taxon>
        <taxon>Planctomycetia</taxon>
        <taxon>Planctomycetales</taxon>
        <taxon>Planctomycetaceae</taxon>
        <taxon>Alienimonas</taxon>
    </lineage>
</organism>
<accession>A0A517PE31</accession>
<proteinExistence type="predicted"/>
<dbReference type="RefSeq" id="WP_145360516.1">
    <property type="nucleotide sequence ID" value="NZ_CP036265.1"/>
</dbReference>
<dbReference type="EMBL" id="CP036265">
    <property type="protein sequence ID" value="QDT17619.1"/>
    <property type="molecule type" value="Genomic_DNA"/>
</dbReference>
<evidence type="ECO:0000313" key="1">
    <source>
        <dbReference type="EMBL" id="QDT17619.1"/>
    </source>
</evidence>
<keyword evidence="2" id="KW-1185">Reference proteome</keyword>
<name>A0A517PE31_9PLAN</name>
<dbReference type="KEGG" id="acaf:CA12_37470"/>
<reference evidence="1 2" key="1">
    <citation type="submission" date="2019-02" db="EMBL/GenBank/DDBJ databases">
        <title>Deep-cultivation of Planctomycetes and their phenomic and genomic characterization uncovers novel biology.</title>
        <authorList>
            <person name="Wiegand S."/>
            <person name="Jogler M."/>
            <person name="Boedeker C."/>
            <person name="Pinto D."/>
            <person name="Vollmers J."/>
            <person name="Rivas-Marin E."/>
            <person name="Kohn T."/>
            <person name="Peeters S.H."/>
            <person name="Heuer A."/>
            <person name="Rast P."/>
            <person name="Oberbeckmann S."/>
            <person name="Bunk B."/>
            <person name="Jeske O."/>
            <person name="Meyerdierks A."/>
            <person name="Storesund J.E."/>
            <person name="Kallscheuer N."/>
            <person name="Luecker S."/>
            <person name="Lage O.M."/>
            <person name="Pohl T."/>
            <person name="Merkel B.J."/>
            <person name="Hornburger P."/>
            <person name="Mueller R.-W."/>
            <person name="Bruemmer F."/>
            <person name="Labrenz M."/>
            <person name="Spormann A.M."/>
            <person name="Op den Camp H."/>
            <person name="Overmann J."/>
            <person name="Amann R."/>
            <person name="Jetten M.S.M."/>
            <person name="Mascher T."/>
            <person name="Medema M.H."/>
            <person name="Devos D.P."/>
            <person name="Kaster A.-K."/>
            <person name="Ovreas L."/>
            <person name="Rohde M."/>
            <person name="Galperin M.Y."/>
            <person name="Jogler C."/>
        </authorList>
    </citation>
    <scope>NUCLEOTIDE SEQUENCE [LARGE SCALE GENOMIC DNA]</scope>
    <source>
        <strain evidence="1 2">CA12</strain>
    </source>
</reference>
<sequence length="90" mass="9836">MPDGKRLPDTGNPTHHGGLVVIQILRPGDIFTAEVDLSKWFTFVEPNTYRITGVFEMPVIDPASSDGFGPVVWDELAAGECIVRVVARGR</sequence>
<gene>
    <name evidence="1" type="ORF">CA12_37470</name>
</gene>
<protein>
    <submittedName>
        <fullName evidence="1">Uncharacterized protein</fullName>
    </submittedName>
</protein>